<dbReference type="EMBL" id="CM001376">
    <property type="protein sequence ID" value="EHM13922.1"/>
    <property type="molecule type" value="Genomic_DNA"/>
</dbReference>
<dbReference type="NCBIfam" id="NF004905">
    <property type="entry name" value="PRK06265.1-5"/>
    <property type="match status" value="1"/>
</dbReference>
<keyword evidence="5 7" id="KW-1133">Transmembrane helix</keyword>
<dbReference type="Proteomes" id="UP000003806">
    <property type="component" value="Chromosome"/>
</dbReference>
<keyword evidence="9" id="KW-1185">Reference proteome</keyword>
<dbReference type="eggNOG" id="COG0310">
    <property type="taxonomic scope" value="Bacteria"/>
</dbReference>
<feature type="transmembrane region" description="Helical" evidence="7">
    <location>
        <begin position="167"/>
        <end position="189"/>
    </location>
</feature>
<dbReference type="HOGENOM" id="CLU_052508_1_0_0"/>
<keyword evidence="2" id="KW-0813">Transport</keyword>
<evidence type="ECO:0000256" key="6">
    <source>
        <dbReference type="ARBA" id="ARBA00023136"/>
    </source>
</evidence>
<dbReference type="PANTHER" id="PTHR34229">
    <property type="entry name" value="METAL TRANSPORT PROTEIN HI_1621-RELATED"/>
    <property type="match status" value="1"/>
</dbReference>
<feature type="transmembrane region" description="Helical" evidence="7">
    <location>
        <begin position="35"/>
        <end position="54"/>
    </location>
</feature>
<dbReference type="GO" id="GO:0005886">
    <property type="term" value="C:plasma membrane"/>
    <property type="evidence" value="ECO:0007669"/>
    <property type="project" value="UniProtKB-SubCell"/>
</dbReference>
<dbReference type="Gene3D" id="1.10.1760.20">
    <property type="match status" value="1"/>
</dbReference>
<accession>H0UJF5</accession>
<dbReference type="GO" id="GO:0000041">
    <property type="term" value="P:transition metal ion transport"/>
    <property type="evidence" value="ECO:0007669"/>
    <property type="project" value="InterPro"/>
</dbReference>
<keyword evidence="3" id="KW-1003">Cell membrane</keyword>
<proteinExistence type="predicted"/>
<reference evidence="8 9" key="1">
    <citation type="submission" date="2011-11" db="EMBL/GenBank/DDBJ databases">
        <title>The Noncontiguous Finished genome of Jonquetella anthropi DSM 22815.</title>
        <authorList>
            <consortium name="US DOE Joint Genome Institute (JGI-PGF)"/>
            <person name="Lucas S."/>
            <person name="Copeland A."/>
            <person name="Lapidus A."/>
            <person name="Glavina del Rio T."/>
            <person name="Dalin E."/>
            <person name="Tice H."/>
            <person name="Bruce D."/>
            <person name="Goodwin L."/>
            <person name="Pitluck S."/>
            <person name="Peters L."/>
            <person name="Mikhailova N."/>
            <person name="Held B."/>
            <person name="Kyrpides N."/>
            <person name="Mavromatis K."/>
            <person name="Ivanova N."/>
            <person name="Markowitz V."/>
            <person name="Cheng J.-F."/>
            <person name="Hugenholtz P."/>
            <person name="Woyke T."/>
            <person name="Wu D."/>
            <person name="Gronow S."/>
            <person name="Wellnitz S."/>
            <person name="Brambilla E."/>
            <person name="Klenk H.-P."/>
            <person name="Eisen J.A."/>
        </authorList>
    </citation>
    <scope>NUCLEOTIDE SEQUENCE [LARGE SCALE GENOMIC DNA]</scope>
    <source>
        <strain evidence="8 9">DSM 22815</strain>
    </source>
</reference>
<organism evidence="8 9">
    <name type="scientific">Jonquetella anthropi DSM 22815</name>
    <dbReference type="NCBI Taxonomy" id="885272"/>
    <lineage>
        <taxon>Bacteria</taxon>
        <taxon>Thermotogati</taxon>
        <taxon>Synergistota</taxon>
        <taxon>Synergistia</taxon>
        <taxon>Synergistales</taxon>
        <taxon>Dethiosulfovibrionaceae</taxon>
        <taxon>Jonquetella</taxon>
    </lineage>
</organism>
<comment type="subcellular location">
    <subcellularLocation>
        <location evidence="1">Cell membrane</location>
        <topology evidence="1">Multi-pass membrane protein</topology>
    </subcellularLocation>
</comment>
<feature type="transmembrane region" description="Helical" evidence="7">
    <location>
        <begin position="104"/>
        <end position="123"/>
    </location>
</feature>
<feature type="transmembrane region" description="Helical" evidence="7">
    <location>
        <begin position="66"/>
        <end position="92"/>
    </location>
</feature>
<name>H0UJF5_9BACT</name>
<feature type="transmembrane region" description="Helical" evidence="7">
    <location>
        <begin position="6"/>
        <end position="28"/>
    </location>
</feature>
<dbReference type="InterPro" id="IPR002751">
    <property type="entry name" value="CbiM/NikMN"/>
</dbReference>
<evidence type="ECO:0000313" key="8">
    <source>
        <dbReference type="EMBL" id="EHM13922.1"/>
    </source>
</evidence>
<gene>
    <name evidence="8" type="ORF">JonanDRAFT_1563</name>
</gene>
<evidence type="ECO:0000256" key="2">
    <source>
        <dbReference type="ARBA" id="ARBA00022448"/>
    </source>
</evidence>
<dbReference type="OrthoDB" id="9809846at2"/>
<dbReference type="RefSeq" id="WP_008519805.1">
    <property type="nucleotide sequence ID" value="NZ_CM001376.1"/>
</dbReference>
<feature type="transmembrane region" description="Helical" evidence="7">
    <location>
        <begin position="135"/>
        <end position="155"/>
    </location>
</feature>
<dbReference type="Pfam" id="PF01891">
    <property type="entry name" value="CbiM"/>
    <property type="match status" value="1"/>
</dbReference>
<evidence type="ECO:0000256" key="3">
    <source>
        <dbReference type="ARBA" id="ARBA00022475"/>
    </source>
</evidence>
<dbReference type="STRING" id="885272.JonanDRAFT_1563"/>
<evidence type="ECO:0000256" key="4">
    <source>
        <dbReference type="ARBA" id="ARBA00022692"/>
    </source>
</evidence>
<dbReference type="AlphaFoldDB" id="H0UJF5"/>
<protein>
    <submittedName>
        <fullName evidence="8">ABC-type Co2+ transport system, permease component</fullName>
    </submittedName>
</protein>
<evidence type="ECO:0000256" key="5">
    <source>
        <dbReference type="ARBA" id="ARBA00022989"/>
    </source>
</evidence>
<evidence type="ECO:0000313" key="9">
    <source>
        <dbReference type="Proteomes" id="UP000003806"/>
    </source>
</evidence>
<evidence type="ECO:0000256" key="1">
    <source>
        <dbReference type="ARBA" id="ARBA00004651"/>
    </source>
</evidence>
<keyword evidence="6 7" id="KW-0472">Membrane</keyword>
<evidence type="ECO:0000256" key="7">
    <source>
        <dbReference type="SAM" id="Phobius"/>
    </source>
</evidence>
<keyword evidence="4 7" id="KW-0812">Transmembrane</keyword>
<sequence>MHISDGVLSPAALTTGWVIAAAGTAVGLKKINPDKIIRVSLMGSAFFLASLVNVKVGPSCTHLSLLAPIGLVLGWSCFPAMMVALLLQALLFQFGGLLSIGPNTVDVGVPAFLAWLVFSRLILNSTGIKAMVWSFLAGALAVLLCATFVGCFLMLTDTGMIGSAKAVFIAHLPLAAIEGIITAFFTAFLKRSAPDLLLNSQSR</sequence>
<dbReference type="PANTHER" id="PTHR34229:SF1">
    <property type="entry name" value="METAL TRANSPORT PROTEIN HI_1621-RELATED"/>
    <property type="match status" value="1"/>
</dbReference>